<name>A0A0S6UG27_NEOTH</name>
<reference evidence="2" key="1">
    <citation type="journal article" date="2014" name="Gene">
        <title>Genome-guided analysis of transformation efficiency and carbon dioxide assimilation by Moorella thermoacetica Y72.</title>
        <authorList>
            <person name="Tsukahara K."/>
            <person name="Kita A."/>
            <person name="Nakashimada Y."/>
            <person name="Hoshino T."/>
            <person name="Murakami K."/>
        </authorList>
    </citation>
    <scope>NUCLEOTIDE SEQUENCE [LARGE SCALE GENOMIC DNA]</scope>
    <source>
        <strain evidence="2">Y72</strain>
    </source>
</reference>
<dbReference type="Proteomes" id="UP000063718">
    <property type="component" value="Unassembled WGS sequence"/>
</dbReference>
<accession>A0A0S6UG27</accession>
<gene>
    <name evidence="2" type="ORF">MTY_1813</name>
</gene>
<dbReference type="SUPFAM" id="SSF160214">
    <property type="entry name" value="FlaG-like"/>
    <property type="match status" value="1"/>
</dbReference>
<dbReference type="PANTHER" id="PTHR37166">
    <property type="entry name" value="PROTEIN FLAG"/>
    <property type="match status" value="1"/>
</dbReference>
<keyword evidence="2" id="KW-0969">Cilium</keyword>
<dbReference type="EMBL" id="DF238840">
    <property type="protein sequence ID" value="GAF26473.1"/>
    <property type="molecule type" value="Genomic_DNA"/>
</dbReference>
<feature type="compositionally biased region" description="Basic and acidic residues" evidence="1">
    <location>
        <begin position="30"/>
        <end position="44"/>
    </location>
</feature>
<dbReference type="AlphaFoldDB" id="A0A0S6UG27"/>
<organism evidence="2">
    <name type="scientific">Moorella thermoacetica Y72</name>
    <dbReference type="NCBI Taxonomy" id="1325331"/>
    <lineage>
        <taxon>Bacteria</taxon>
        <taxon>Bacillati</taxon>
        <taxon>Bacillota</taxon>
        <taxon>Clostridia</taxon>
        <taxon>Neomoorellales</taxon>
        <taxon>Neomoorellaceae</taxon>
        <taxon>Neomoorella</taxon>
    </lineage>
</organism>
<dbReference type="Gene3D" id="3.30.160.170">
    <property type="entry name" value="FlaG-like"/>
    <property type="match status" value="1"/>
</dbReference>
<keyword evidence="2" id="KW-0282">Flagellum</keyword>
<dbReference type="PANTHER" id="PTHR37166:SF1">
    <property type="entry name" value="PROTEIN FLAG"/>
    <property type="match status" value="1"/>
</dbReference>
<feature type="region of interest" description="Disordered" evidence="1">
    <location>
        <begin position="20"/>
        <end position="53"/>
    </location>
</feature>
<proteinExistence type="predicted"/>
<protein>
    <submittedName>
        <fullName evidence="2">Uncharacterized flagellar protein FlaG</fullName>
    </submittedName>
</protein>
<dbReference type="InterPro" id="IPR005186">
    <property type="entry name" value="FlaG"/>
</dbReference>
<dbReference type="InterPro" id="IPR035924">
    <property type="entry name" value="FlaG-like_sf"/>
</dbReference>
<sequence>MARVRVEGVDPLVLNQVQSQTQKPAVQNTKKIDVNTEQEKRRQEGQAGYSQGDLKQSVEKLNATTELFNIKLRFKVDREKGEVYVLVIDASKGKIIRRIPPEKVLKVASQMQYMVGLLLDELI</sequence>
<evidence type="ECO:0000313" key="2">
    <source>
        <dbReference type="EMBL" id="GAF26473.1"/>
    </source>
</evidence>
<evidence type="ECO:0000256" key="1">
    <source>
        <dbReference type="SAM" id="MobiDB-lite"/>
    </source>
</evidence>
<dbReference type="Pfam" id="PF03646">
    <property type="entry name" value="FlaG"/>
    <property type="match status" value="1"/>
</dbReference>
<feature type="compositionally biased region" description="Polar residues" evidence="1">
    <location>
        <begin position="20"/>
        <end position="29"/>
    </location>
</feature>
<keyword evidence="2" id="KW-0966">Cell projection</keyword>